<dbReference type="InterPro" id="IPR001460">
    <property type="entry name" value="PCN-bd_Tpept"/>
</dbReference>
<dbReference type="AlphaFoldDB" id="A0AAU0F011"/>
<accession>A0AAU0F011</accession>
<dbReference type="KEGG" id="bpor:BPO_1395"/>
<dbReference type="EMBL" id="CP136426">
    <property type="protein sequence ID" value="WOC52042.1"/>
    <property type="molecule type" value="Genomic_DNA"/>
</dbReference>
<comment type="subcellular location">
    <subcellularLocation>
        <location evidence="1">Membrane</location>
    </subcellularLocation>
</comment>
<dbReference type="PANTHER" id="PTHR30627">
    <property type="entry name" value="PEPTIDOGLYCAN D,D-TRANSPEPTIDASE"/>
    <property type="match status" value="1"/>
</dbReference>
<gene>
    <name evidence="4" type="ORF">BPO_1395</name>
</gene>
<dbReference type="Pfam" id="PF00905">
    <property type="entry name" value="Transpeptidase"/>
    <property type="match status" value="1"/>
</dbReference>
<reference evidence="4" key="1">
    <citation type="submission" date="2023-10" db="EMBL/GenBank/DDBJ databases">
        <title>Characterization and whole genome sequencing of a novel strain of Bergeyella porcorum QD2021 isolated from pig.</title>
        <authorList>
            <person name="Liu G."/>
            <person name="Chen C."/>
            <person name="Han X."/>
        </authorList>
    </citation>
    <scope>NUCLEOTIDE SEQUENCE</scope>
    <source>
        <strain evidence="4">QD2021</strain>
    </source>
</reference>
<dbReference type="SUPFAM" id="SSF56601">
    <property type="entry name" value="beta-lactamase/transpeptidase-like"/>
    <property type="match status" value="1"/>
</dbReference>
<evidence type="ECO:0000313" key="4">
    <source>
        <dbReference type="EMBL" id="WOC52042.1"/>
    </source>
</evidence>
<dbReference type="GO" id="GO:0008658">
    <property type="term" value="F:penicillin binding"/>
    <property type="evidence" value="ECO:0007669"/>
    <property type="project" value="InterPro"/>
</dbReference>
<evidence type="ECO:0000256" key="2">
    <source>
        <dbReference type="ARBA" id="ARBA00023136"/>
    </source>
</evidence>
<dbReference type="Proteomes" id="UP001432059">
    <property type="component" value="Chromosome"/>
</dbReference>
<evidence type="ECO:0000256" key="1">
    <source>
        <dbReference type="ARBA" id="ARBA00004370"/>
    </source>
</evidence>
<keyword evidence="2" id="KW-0472">Membrane</keyword>
<dbReference type="InterPro" id="IPR050515">
    <property type="entry name" value="Beta-lactam/transpept"/>
</dbReference>
<evidence type="ECO:0000259" key="3">
    <source>
        <dbReference type="Pfam" id="PF00905"/>
    </source>
</evidence>
<dbReference type="GO" id="GO:0071555">
    <property type="term" value="P:cell wall organization"/>
    <property type="evidence" value="ECO:0007669"/>
    <property type="project" value="TreeGrafter"/>
</dbReference>
<dbReference type="InterPro" id="IPR012338">
    <property type="entry name" value="Beta-lactam/transpept-like"/>
</dbReference>
<evidence type="ECO:0000313" key="5">
    <source>
        <dbReference type="Proteomes" id="UP001432059"/>
    </source>
</evidence>
<dbReference type="PANTHER" id="PTHR30627:SF1">
    <property type="entry name" value="PEPTIDOGLYCAN D,D-TRANSPEPTIDASE FTSI"/>
    <property type="match status" value="1"/>
</dbReference>
<organism evidence="4 5">
    <name type="scientific">Bergeyella porcorum</name>
    <dbReference type="NCBI Taxonomy" id="1735111"/>
    <lineage>
        <taxon>Bacteria</taxon>
        <taxon>Pseudomonadati</taxon>
        <taxon>Bacteroidota</taxon>
        <taxon>Flavobacteriia</taxon>
        <taxon>Flavobacteriales</taxon>
        <taxon>Weeksellaceae</taxon>
        <taxon>Bergeyella</taxon>
    </lineage>
</organism>
<sequence length="89" mass="10002">MDIELPGIAKPRIQTPESKRWNRATLASLSFGYSSNISLLQLTTFYNGIANKGTMVKPLFIDKIMKDGQITYEAQPEVMVKKMASDKAY</sequence>
<protein>
    <recommendedName>
        <fullName evidence="3">Penicillin-binding protein transpeptidase domain-containing protein</fullName>
    </recommendedName>
</protein>
<feature type="domain" description="Penicillin-binding protein transpeptidase" evidence="3">
    <location>
        <begin position="19"/>
        <end position="87"/>
    </location>
</feature>
<name>A0AAU0F011_9FLAO</name>
<proteinExistence type="predicted"/>
<keyword evidence="5" id="KW-1185">Reference proteome</keyword>
<dbReference type="Gene3D" id="3.40.710.10">
    <property type="entry name" value="DD-peptidase/beta-lactamase superfamily"/>
    <property type="match status" value="1"/>
</dbReference>
<dbReference type="GO" id="GO:0005886">
    <property type="term" value="C:plasma membrane"/>
    <property type="evidence" value="ECO:0007669"/>
    <property type="project" value="TreeGrafter"/>
</dbReference>